<proteinExistence type="predicted"/>
<organism evidence="2">
    <name type="scientific">Dasosvirus sp</name>
    <dbReference type="NCBI Taxonomy" id="2487764"/>
    <lineage>
        <taxon>Viruses</taxon>
        <taxon>Varidnaviria</taxon>
        <taxon>Bamfordvirae</taxon>
        <taxon>Nucleocytoviricota</taxon>
        <taxon>Megaviricetes</taxon>
        <taxon>Imitervirales</taxon>
        <taxon>Mimiviridae</taxon>
        <taxon>Klosneuvirinae</taxon>
    </lineage>
</organism>
<keyword evidence="1" id="KW-0472">Membrane</keyword>
<accession>A0A3G4ZVJ9</accession>
<keyword evidence="1" id="KW-0812">Transmembrane</keyword>
<evidence type="ECO:0000256" key="1">
    <source>
        <dbReference type="SAM" id="Phobius"/>
    </source>
</evidence>
<name>A0A3G4ZVJ9_9VIRU</name>
<feature type="transmembrane region" description="Helical" evidence="1">
    <location>
        <begin position="100"/>
        <end position="117"/>
    </location>
</feature>
<reference evidence="2" key="1">
    <citation type="submission" date="2018-10" db="EMBL/GenBank/DDBJ databases">
        <title>Hidden diversity of soil giant viruses.</title>
        <authorList>
            <person name="Schulz F."/>
            <person name="Alteio L."/>
            <person name="Goudeau D."/>
            <person name="Ryan E.M."/>
            <person name="Malmstrom R.R."/>
            <person name="Blanchard J."/>
            <person name="Woyke T."/>
        </authorList>
    </citation>
    <scope>NUCLEOTIDE SEQUENCE</scope>
    <source>
        <strain evidence="2">DSV1</strain>
    </source>
</reference>
<evidence type="ECO:0000313" key="2">
    <source>
        <dbReference type="EMBL" id="AYV77643.1"/>
    </source>
</evidence>
<gene>
    <name evidence="2" type="ORF">Dasosvirus17_3</name>
</gene>
<protein>
    <recommendedName>
        <fullName evidence="3">TM2 domain-containing protein</fullName>
    </recommendedName>
</protein>
<sequence length="186" mass="20823">MQIITLIVLSSLVESVKMIDNLYSKIKQFDSEESKQIVYLHDPKEMNLEELFICIGTSSCSYNGQCDDSGNYCHCYAGYITYQPSSDVQCNYEQKKRSEAFWLEIFFGMVGAGEWYLGNIDIATGQLAMFLGIKVLYGCFYIFIGKNAKTGVSIPYLALGIWIIVDCIYIGTGNRLDGNGAPISGW</sequence>
<dbReference type="EMBL" id="MK072058">
    <property type="protein sequence ID" value="AYV77643.1"/>
    <property type="molecule type" value="Genomic_DNA"/>
</dbReference>
<keyword evidence="1" id="KW-1133">Transmembrane helix</keyword>
<feature type="transmembrane region" description="Helical" evidence="1">
    <location>
        <begin position="156"/>
        <end position="172"/>
    </location>
</feature>
<evidence type="ECO:0008006" key="3">
    <source>
        <dbReference type="Google" id="ProtNLM"/>
    </source>
</evidence>
<feature type="transmembrane region" description="Helical" evidence="1">
    <location>
        <begin position="123"/>
        <end position="144"/>
    </location>
</feature>